<evidence type="ECO:0000259" key="2">
    <source>
        <dbReference type="PROSITE" id="PS51372"/>
    </source>
</evidence>
<reference evidence="3" key="1">
    <citation type="submission" date="2020-10" db="EMBL/GenBank/DDBJ databases">
        <authorList>
            <person name="Gilroy R."/>
        </authorList>
    </citation>
    <scope>NUCLEOTIDE SEQUENCE</scope>
    <source>
        <strain evidence="3">CHK187-14744</strain>
    </source>
</reference>
<reference evidence="3" key="2">
    <citation type="journal article" date="2021" name="PeerJ">
        <title>Extensive microbial diversity within the chicken gut microbiome revealed by metagenomics and culture.</title>
        <authorList>
            <person name="Gilroy R."/>
            <person name="Ravi A."/>
            <person name="Getino M."/>
            <person name="Pursley I."/>
            <person name="Horton D.L."/>
            <person name="Alikhan N.F."/>
            <person name="Baker D."/>
            <person name="Gharbi K."/>
            <person name="Hall N."/>
            <person name="Watson M."/>
            <person name="Adriaenssens E.M."/>
            <person name="Foster-Nyarko E."/>
            <person name="Jarju S."/>
            <person name="Secka A."/>
            <person name="Antonio M."/>
            <person name="Oren A."/>
            <person name="Chaudhuri R.R."/>
            <person name="La Ragione R."/>
            <person name="Hildebrand F."/>
            <person name="Pallen M.J."/>
        </authorList>
    </citation>
    <scope>NUCLEOTIDE SEQUENCE</scope>
    <source>
        <strain evidence="3">CHK187-14744</strain>
    </source>
</reference>
<dbReference type="Pfam" id="PF00874">
    <property type="entry name" value="PRD"/>
    <property type="match status" value="2"/>
</dbReference>
<keyword evidence="1" id="KW-0677">Repeat</keyword>
<dbReference type="PANTHER" id="PTHR30185">
    <property type="entry name" value="CRYPTIC BETA-GLUCOSIDE BGL OPERON ANTITERMINATOR"/>
    <property type="match status" value="1"/>
</dbReference>
<protein>
    <submittedName>
        <fullName evidence="3">PRD domain-containing protein</fullName>
    </submittedName>
</protein>
<accession>A0A9D1HI82</accession>
<feature type="domain" description="PRD" evidence="2">
    <location>
        <begin position="72"/>
        <end position="177"/>
    </location>
</feature>
<dbReference type="EMBL" id="DVLT01000067">
    <property type="protein sequence ID" value="HIU03656.1"/>
    <property type="molecule type" value="Genomic_DNA"/>
</dbReference>
<dbReference type="PANTHER" id="PTHR30185:SF15">
    <property type="entry name" value="CRYPTIC BETA-GLUCOSIDE BGL OPERON ANTITERMINATOR"/>
    <property type="match status" value="1"/>
</dbReference>
<comment type="caution">
    <text evidence="3">The sequence shown here is derived from an EMBL/GenBank/DDBJ whole genome shotgun (WGS) entry which is preliminary data.</text>
</comment>
<dbReference type="Pfam" id="PF03123">
    <property type="entry name" value="CAT_RBD"/>
    <property type="match status" value="1"/>
</dbReference>
<dbReference type="SMART" id="SM01061">
    <property type="entry name" value="CAT_RBD"/>
    <property type="match status" value="1"/>
</dbReference>
<sequence length="288" mass="33380">MKEDFRQVLIVVKIINNNIVIAKDFRGREVVAIGKGLGFRKHKNEPVYPEEIMKTYVLVDKAGSGVFTLFEEVPFEVIEVAQEIIDYAQKHLQGKFNVNLLVSLADHIHFSMTQYRQGNEIPKLVNEEVKRFYKEEYHIGEDAVKMINARFHITLPKEEATSIAFHLITATENKSNHQTLVIMRAVSDIVRIVSEHLNVTLDEDSLTYSRFIIHLKFFLKNILSQQVVPDVTGMEFIFDQIKSEYADAIDCVKKISGYVMEHFGYQCTDEDCIYLMLHIVRLYKTTKK</sequence>
<evidence type="ECO:0000313" key="3">
    <source>
        <dbReference type="EMBL" id="HIU03656.1"/>
    </source>
</evidence>
<dbReference type="Gene3D" id="1.10.1790.10">
    <property type="entry name" value="PRD domain"/>
    <property type="match status" value="2"/>
</dbReference>
<gene>
    <name evidence="3" type="ORF">IAB63_10435</name>
</gene>
<dbReference type="AlphaFoldDB" id="A0A9D1HI82"/>
<dbReference type="GO" id="GO:0003723">
    <property type="term" value="F:RNA binding"/>
    <property type="evidence" value="ECO:0007669"/>
    <property type="project" value="InterPro"/>
</dbReference>
<evidence type="ECO:0000313" key="4">
    <source>
        <dbReference type="Proteomes" id="UP000824164"/>
    </source>
</evidence>
<evidence type="ECO:0000256" key="1">
    <source>
        <dbReference type="ARBA" id="ARBA00022737"/>
    </source>
</evidence>
<name>A0A9D1HI82_9FIRM</name>
<proteinExistence type="predicted"/>
<dbReference type="InterPro" id="IPR004341">
    <property type="entry name" value="CAT_RNA-bd_dom"/>
</dbReference>
<dbReference type="SUPFAM" id="SSF50151">
    <property type="entry name" value="SacY-like RNA-binding domain"/>
    <property type="match status" value="1"/>
</dbReference>
<dbReference type="PROSITE" id="PS51372">
    <property type="entry name" value="PRD_2"/>
    <property type="match status" value="2"/>
</dbReference>
<dbReference type="GO" id="GO:0006355">
    <property type="term" value="P:regulation of DNA-templated transcription"/>
    <property type="evidence" value="ECO:0007669"/>
    <property type="project" value="InterPro"/>
</dbReference>
<feature type="domain" description="PRD" evidence="2">
    <location>
        <begin position="178"/>
        <end position="288"/>
    </location>
</feature>
<dbReference type="SUPFAM" id="SSF63520">
    <property type="entry name" value="PTS-regulatory domain, PRD"/>
    <property type="match status" value="2"/>
</dbReference>
<dbReference type="Proteomes" id="UP000824164">
    <property type="component" value="Unassembled WGS sequence"/>
</dbReference>
<dbReference type="InterPro" id="IPR011608">
    <property type="entry name" value="PRD"/>
</dbReference>
<dbReference type="InterPro" id="IPR036650">
    <property type="entry name" value="CAT_RNA-bd_dom_sf"/>
</dbReference>
<dbReference type="InterPro" id="IPR050661">
    <property type="entry name" value="BglG_antiterminators"/>
</dbReference>
<dbReference type="InterPro" id="IPR036634">
    <property type="entry name" value="PRD_sf"/>
</dbReference>
<organism evidence="3 4">
    <name type="scientific">Candidatus Onthocola gallistercoris</name>
    <dbReference type="NCBI Taxonomy" id="2840876"/>
    <lineage>
        <taxon>Bacteria</taxon>
        <taxon>Bacillati</taxon>
        <taxon>Bacillota</taxon>
        <taxon>Bacilli</taxon>
        <taxon>Candidatus Onthocola</taxon>
    </lineage>
</organism>
<dbReference type="Gene3D" id="2.30.24.10">
    <property type="entry name" value="CAT RNA-binding domain"/>
    <property type="match status" value="1"/>
</dbReference>